<evidence type="ECO:0000259" key="8">
    <source>
        <dbReference type="PROSITE" id="PS51007"/>
    </source>
</evidence>
<evidence type="ECO:0000256" key="5">
    <source>
        <dbReference type="ARBA" id="ARBA00023004"/>
    </source>
</evidence>
<feature type="signal peptide" evidence="7">
    <location>
        <begin position="1"/>
        <end position="22"/>
    </location>
</feature>
<evidence type="ECO:0000256" key="3">
    <source>
        <dbReference type="ARBA" id="ARBA00022723"/>
    </source>
</evidence>
<dbReference type="EMBL" id="CP071527">
    <property type="protein sequence ID" value="USQ14758.1"/>
    <property type="molecule type" value="Genomic_DNA"/>
</dbReference>
<evidence type="ECO:0000256" key="7">
    <source>
        <dbReference type="SAM" id="SignalP"/>
    </source>
</evidence>
<name>A0ABY4YAT6_9GAMM</name>
<feature type="domain" description="Cytochrome c" evidence="8">
    <location>
        <begin position="36"/>
        <end position="119"/>
    </location>
</feature>
<evidence type="ECO:0000256" key="6">
    <source>
        <dbReference type="PROSITE-ProRule" id="PRU00433"/>
    </source>
</evidence>
<dbReference type="PROSITE" id="PS51007">
    <property type="entry name" value="CYTC"/>
    <property type="match status" value="1"/>
</dbReference>
<organism evidence="9 10">
    <name type="scientific">Legionella lytica</name>
    <dbReference type="NCBI Taxonomy" id="96232"/>
    <lineage>
        <taxon>Bacteria</taxon>
        <taxon>Pseudomonadati</taxon>
        <taxon>Pseudomonadota</taxon>
        <taxon>Gammaproteobacteria</taxon>
        <taxon>Legionellales</taxon>
        <taxon>Legionellaceae</taxon>
        <taxon>Legionella</taxon>
    </lineage>
</organism>
<dbReference type="PRINTS" id="PR00607">
    <property type="entry name" value="CYTCHROMECIE"/>
</dbReference>
<dbReference type="Proteomes" id="UP001057474">
    <property type="component" value="Chromosome"/>
</dbReference>
<feature type="chain" id="PRO_5047115289" evidence="7">
    <location>
        <begin position="23"/>
        <end position="124"/>
    </location>
</feature>
<accession>A0ABY4YAT6</accession>
<dbReference type="InterPro" id="IPR036909">
    <property type="entry name" value="Cyt_c-like_dom_sf"/>
</dbReference>
<dbReference type="Pfam" id="PF13442">
    <property type="entry name" value="Cytochrome_CBB3"/>
    <property type="match status" value="1"/>
</dbReference>
<keyword evidence="10" id="KW-1185">Reference proteome</keyword>
<keyword evidence="5 6" id="KW-0408">Iron</keyword>
<evidence type="ECO:0000256" key="2">
    <source>
        <dbReference type="ARBA" id="ARBA00022617"/>
    </source>
</evidence>
<dbReference type="PANTHER" id="PTHR40942:SF4">
    <property type="entry name" value="CYTOCHROME C5"/>
    <property type="match status" value="1"/>
</dbReference>
<evidence type="ECO:0000313" key="9">
    <source>
        <dbReference type="EMBL" id="USQ14758.1"/>
    </source>
</evidence>
<evidence type="ECO:0000313" key="10">
    <source>
        <dbReference type="Proteomes" id="UP001057474"/>
    </source>
</evidence>
<keyword evidence="1" id="KW-0813">Transport</keyword>
<dbReference type="SUPFAM" id="SSF46626">
    <property type="entry name" value="Cytochrome c"/>
    <property type="match status" value="1"/>
</dbReference>
<protein>
    <submittedName>
        <fullName evidence="9">Cytochrome c5 family protein</fullName>
    </submittedName>
</protein>
<sequence length="124" mass="14079">MLRCFLIISTAAWLFISFQVHADSHRPQDFLQSVSGSKNEGEQIYNHFCVNCHAMKPIIPVGAPRVGEEGDWKVRLKQGMDVLFQHTDEGLNAMPPRGGCFECTDKQLMLAIQFMLPQQKEKSK</sequence>
<keyword evidence="4" id="KW-0249">Electron transport</keyword>
<keyword evidence="7" id="KW-0732">Signal</keyword>
<dbReference type="InterPro" id="IPR009056">
    <property type="entry name" value="Cyt_c-like_dom"/>
</dbReference>
<dbReference type="Gene3D" id="1.10.760.10">
    <property type="entry name" value="Cytochrome c-like domain"/>
    <property type="match status" value="1"/>
</dbReference>
<proteinExistence type="predicted"/>
<keyword evidence="2 6" id="KW-0349">Heme</keyword>
<dbReference type="RefSeq" id="WP_252581490.1">
    <property type="nucleotide sequence ID" value="NZ_CP071527.1"/>
</dbReference>
<dbReference type="PANTHER" id="PTHR40942">
    <property type="match status" value="1"/>
</dbReference>
<reference evidence="9" key="1">
    <citation type="submission" date="2021-03" db="EMBL/GenBank/DDBJ databases">
        <title>Legionella lytica PCM 2298.</title>
        <authorList>
            <person name="Koper P."/>
        </authorList>
    </citation>
    <scope>NUCLEOTIDE SEQUENCE</scope>
    <source>
        <strain evidence="9">PCM 2298</strain>
    </source>
</reference>
<keyword evidence="3 6" id="KW-0479">Metal-binding</keyword>
<dbReference type="InterPro" id="IPR002323">
    <property type="entry name" value="Cyt_CIE"/>
</dbReference>
<evidence type="ECO:0000256" key="1">
    <source>
        <dbReference type="ARBA" id="ARBA00022448"/>
    </source>
</evidence>
<gene>
    <name evidence="9" type="ORF">J2N86_05505</name>
</gene>
<evidence type="ECO:0000256" key="4">
    <source>
        <dbReference type="ARBA" id="ARBA00022982"/>
    </source>
</evidence>